<evidence type="ECO:0008006" key="3">
    <source>
        <dbReference type="Google" id="ProtNLM"/>
    </source>
</evidence>
<accession>A0ABQ2C647</accession>
<name>A0ABQ2C647_9LACO</name>
<protein>
    <recommendedName>
        <fullName evidence="3">Transcriptional regulator</fullName>
    </recommendedName>
</protein>
<dbReference type="RefSeq" id="WP_188357712.1">
    <property type="nucleotide sequence ID" value="NZ_BMDS01000002.1"/>
</dbReference>
<keyword evidence="2" id="KW-1185">Reference proteome</keyword>
<sequence>MQTPVKLIEAMDSLTENHEWGGATEMPEDVLAPDDWRLKVILNYRAETKRRDSSKAKQAEERIKRYFAINNISNPYAQAFILRKIGTAQIEILRITGLSKNDYYNHIGMLFRSKKNYGHLRVLDVEAMLRKANLKLLLEGRQWEK</sequence>
<dbReference type="Proteomes" id="UP000603295">
    <property type="component" value="Unassembled WGS sequence"/>
</dbReference>
<gene>
    <name evidence="1" type="ORF">GCM10011459_06430</name>
</gene>
<evidence type="ECO:0000313" key="1">
    <source>
        <dbReference type="EMBL" id="GGI62809.1"/>
    </source>
</evidence>
<comment type="caution">
    <text evidence="1">The sequence shown here is derived from an EMBL/GenBank/DDBJ whole genome shotgun (WGS) entry which is preliminary data.</text>
</comment>
<evidence type="ECO:0000313" key="2">
    <source>
        <dbReference type="Proteomes" id="UP000603295"/>
    </source>
</evidence>
<dbReference type="EMBL" id="BMDS01000002">
    <property type="protein sequence ID" value="GGI62809.1"/>
    <property type="molecule type" value="Genomic_DNA"/>
</dbReference>
<proteinExistence type="predicted"/>
<organism evidence="1 2">
    <name type="scientific">Limosilactobacillus caviae</name>
    <dbReference type="NCBI Taxonomy" id="1769424"/>
    <lineage>
        <taxon>Bacteria</taxon>
        <taxon>Bacillati</taxon>
        <taxon>Bacillota</taxon>
        <taxon>Bacilli</taxon>
        <taxon>Lactobacillales</taxon>
        <taxon>Lactobacillaceae</taxon>
        <taxon>Limosilactobacillus</taxon>
    </lineage>
</organism>
<reference evidence="2" key="1">
    <citation type="journal article" date="2019" name="Int. J. Syst. Evol. Microbiol.">
        <title>The Global Catalogue of Microorganisms (GCM) 10K type strain sequencing project: providing services to taxonomists for standard genome sequencing and annotation.</title>
        <authorList>
            <consortium name="The Broad Institute Genomics Platform"/>
            <consortium name="The Broad Institute Genome Sequencing Center for Infectious Disease"/>
            <person name="Wu L."/>
            <person name="Ma J."/>
        </authorList>
    </citation>
    <scope>NUCLEOTIDE SEQUENCE [LARGE SCALE GENOMIC DNA]</scope>
    <source>
        <strain evidence="2">CCM 8609</strain>
    </source>
</reference>